<keyword evidence="1" id="KW-0812">Transmembrane</keyword>
<reference evidence="2" key="4">
    <citation type="submission" date="2024-05" db="EMBL/GenBank/DDBJ databases">
        <authorList>
            <person name="Sun Q."/>
            <person name="Zhou Y."/>
        </authorList>
    </citation>
    <scope>NUCLEOTIDE SEQUENCE</scope>
    <source>
        <strain evidence="2">CGMCC 1.15931</strain>
    </source>
</reference>
<proteinExistence type="predicted"/>
<evidence type="ECO:0000313" key="4">
    <source>
        <dbReference type="Proteomes" id="UP000430634"/>
    </source>
</evidence>
<keyword evidence="1" id="KW-0472">Membrane</keyword>
<sequence length="94" mass="10258">MWQELIVGMIVAACVLHACTKYLPAAWRRQIVHALSRRGFNQDKLARLFKTQSSCGDGCGSCGSCETPAKAGADADAPRDTGTTRRVIQLHVQR</sequence>
<name>A0A6I3T3C6_9BURK</name>
<evidence type="ECO:0000313" key="5">
    <source>
        <dbReference type="Proteomes" id="UP000622638"/>
    </source>
</evidence>
<organism evidence="3 4">
    <name type="scientific">Pseudoduganella buxea</name>
    <dbReference type="NCBI Taxonomy" id="1949069"/>
    <lineage>
        <taxon>Bacteria</taxon>
        <taxon>Pseudomonadati</taxon>
        <taxon>Pseudomonadota</taxon>
        <taxon>Betaproteobacteria</taxon>
        <taxon>Burkholderiales</taxon>
        <taxon>Oxalobacteraceae</taxon>
        <taxon>Telluria group</taxon>
        <taxon>Pseudoduganella</taxon>
    </lineage>
</organism>
<evidence type="ECO:0000256" key="1">
    <source>
        <dbReference type="SAM" id="Phobius"/>
    </source>
</evidence>
<dbReference type="Proteomes" id="UP000430634">
    <property type="component" value="Unassembled WGS sequence"/>
</dbReference>
<reference evidence="3 4" key="3">
    <citation type="submission" date="2019-11" db="EMBL/GenBank/DDBJ databases">
        <title>Type strains purchased from KCTC, JCM and DSMZ.</title>
        <authorList>
            <person name="Lu H."/>
        </authorList>
    </citation>
    <scope>NUCLEOTIDE SEQUENCE [LARGE SCALE GENOMIC DNA]</scope>
    <source>
        <strain evidence="3 4">KCTC 52429</strain>
    </source>
</reference>
<dbReference type="InterPro" id="IPR046494">
    <property type="entry name" value="DUF6587"/>
</dbReference>
<dbReference type="Pfam" id="PF20228">
    <property type="entry name" value="DUF6587"/>
    <property type="match status" value="1"/>
</dbReference>
<dbReference type="RefSeq" id="WP_155471371.1">
    <property type="nucleotide sequence ID" value="NZ_BMKG01000019.1"/>
</dbReference>
<dbReference type="EMBL" id="BMKG01000019">
    <property type="protein sequence ID" value="GGC14343.1"/>
    <property type="molecule type" value="Genomic_DNA"/>
</dbReference>
<protein>
    <submittedName>
        <fullName evidence="3">Uncharacterized protein</fullName>
    </submittedName>
</protein>
<keyword evidence="1" id="KW-1133">Transmembrane helix</keyword>
<accession>A0A6I3T3C6</accession>
<dbReference type="AlphaFoldDB" id="A0A6I3T3C6"/>
<gene>
    <name evidence="2" type="ORF">GCM10011572_39730</name>
    <name evidence="3" type="ORF">GM672_15155</name>
</gene>
<feature type="transmembrane region" description="Helical" evidence="1">
    <location>
        <begin position="6"/>
        <end position="27"/>
    </location>
</feature>
<dbReference type="OrthoDB" id="8708692at2"/>
<reference evidence="2" key="1">
    <citation type="journal article" date="2014" name="Int. J. Syst. Evol. Microbiol.">
        <title>Complete genome of a new Firmicutes species belonging to the dominant human colonic microbiota ('Ruminococcus bicirculans') reveals two chromosomes and a selective capacity to utilize plant glucans.</title>
        <authorList>
            <consortium name="NISC Comparative Sequencing Program"/>
            <person name="Wegmann U."/>
            <person name="Louis P."/>
            <person name="Goesmann A."/>
            <person name="Henrissat B."/>
            <person name="Duncan S.H."/>
            <person name="Flint H.J."/>
        </authorList>
    </citation>
    <scope>NUCLEOTIDE SEQUENCE</scope>
    <source>
        <strain evidence="2">CGMCC 1.15931</strain>
    </source>
</reference>
<dbReference type="EMBL" id="WNKZ01000042">
    <property type="protein sequence ID" value="MTV54067.1"/>
    <property type="molecule type" value="Genomic_DNA"/>
</dbReference>
<keyword evidence="5" id="KW-1185">Reference proteome</keyword>
<evidence type="ECO:0000313" key="2">
    <source>
        <dbReference type="EMBL" id="GGC14343.1"/>
    </source>
</evidence>
<dbReference type="Proteomes" id="UP000622638">
    <property type="component" value="Unassembled WGS sequence"/>
</dbReference>
<evidence type="ECO:0000313" key="3">
    <source>
        <dbReference type="EMBL" id="MTV54067.1"/>
    </source>
</evidence>
<comment type="caution">
    <text evidence="3">The sequence shown here is derived from an EMBL/GenBank/DDBJ whole genome shotgun (WGS) entry which is preliminary data.</text>
</comment>
<reference evidence="5" key="2">
    <citation type="journal article" date="2019" name="Int. J. Syst. Evol. Microbiol.">
        <title>The Global Catalogue of Microorganisms (GCM) 10K type strain sequencing project: providing services to taxonomists for standard genome sequencing and annotation.</title>
        <authorList>
            <consortium name="The Broad Institute Genomics Platform"/>
            <consortium name="The Broad Institute Genome Sequencing Center for Infectious Disease"/>
            <person name="Wu L."/>
            <person name="Ma J."/>
        </authorList>
    </citation>
    <scope>NUCLEOTIDE SEQUENCE [LARGE SCALE GENOMIC DNA]</scope>
    <source>
        <strain evidence="5">CGMCC 1.15931</strain>
    </source>
</reference>